<dbReference type="InterPro" id="IPR001873">
    <property type="entry name" value="ENaC"/>
</dbReference>
<reference evidence="15 16" key="1">
    <citation type="submission" date="2024-08" db="EMBL/GenBank/DDBJ databases">
        <title>Gnathostoma spinigerum genome.</title>
        <authorList>
            <person name="Gonzalez-Bertolin B."/>
            <person name="Monzon S."/>
            <person name="Zaballos A."/>
            <person name="Jimenez P."/>
            <person name="Dekumyoy P."/>
            <person name="Varona S."/>
            <person name="Cuesta I."/>
            <person name="Sumanam S."/>
            <person name="Adisakwattana P."/>
            <person name="Gasser R.B."/>
            <person name="Hernandez-Gonzalez A."/>
            <person name="Young N.D."/>
            <person name="Perteguer M.J."/>
        </authorList>
    </citation>
    <scope>NUCLEOTIDE SEQUENCE [LARGE SCALE GENOMIC DNA]</scope>
    <source>
        <strain evidence="15">AL3</strain>
        <tissue evidence="15">Liver</tissue>
    </source>
</reference>
<gene>
    <name evidence="15" type="ORF">AB6A40_000885</name>
</gene>
<comment type="caution">
    <text evidence="15">The sequence shown here is derived from an EMBL/GenBank/DDBJ whole genome shotgun (WGS) entry which is preliminary data.</text>
</comment>
<feature type="transmembrane region" description="Helical" evidence="14">
    <location>
        <begin position="123"/>
        <end position="143"/>
    </location>
</feature>
<dbReference type="AlphaFoldDB" id="A0ABD6E540"/>
<accession>A0ABD6E540</accession>
<evidence type="ECO:0000313" key="16">
    <source>
        <dbReference type="Proteomes" id="UP001608902"/>
    </source>
</evidence>
<keyword evidence="10" id="KW-0325">Glycoprotein</keyword>
<dbReference type="EMBL" id="JBGFUD010000284">
    <property type="protein sequence ID" value="MFH4974176.1"/>
    <property type="molecule type" value="Genomic_DNA"/>
</dbReference>
<keyword evidence="12 13" id="KW-0407">Ion channel</keyword>
<dbReference type="PANTHER" id="PTHR11690">
    <property type="entry name" value="AMILORIDE-SENSITIVE SODIUM CHANNEL-RELATED"/>
    <property type="match status" value="1"/>
</dbReference>
<organism evidence="15 16">
    <name type="scientific">Gnathostoma spinigerum</name>
    <dbReference type="NCBI Taxonomy" id="75299"/>
    <lineage>
        <taxon>Eukaryota</taxon>
        <taxon>Metazoa</taxon>
        <taxon>Ecdysozoa</taxon>
        <taxon>Nematoda</taxon>
        <taxon>Chromadorea</taxon>
        <taxon>Rhabditida</taxon>
        <taxon>Spirurina</taxon>
        <taxon>Gnathostomatomorpha</taxon>
        <taxon>Gnathostomatoidea</taxon>
        <taxon>Gnathostomatidae</taxon>
        <taxon>Gnathostoma</taxon>
    </lineage>
</organism>
<evidence type="ECO:0000256" key="8">
    <source>
        <dbReference type="ARBA" id="ARBA00023065"/>
    </source>
</evidence>
<dbReference type="GO" id="GO:0005272">
    <property type="term" value="F:sodium channel activity"/>
    <property type="evidence" value="ECO:0007669"/>
    <property type="project" value="UniProtKB-KW"/>
</dbReference>
<keyword evidence="4 13" id="KW-0894">Sodium channel</keyword>
<evidence type="ECO:0000256" key="4">
    <source>
        <dbReference type="ARBA" id="ARBA00022461"/>
    </source>
</evidence>
<protein>
    <submittedName>
        <fullName evidence="15">Uncharacterized protein</fullName>
    </submittedName>
</protein>
<dbReference type="Pfam" id="PF00858">
    <property type="entry name" value="ASC"/>
    <property type="match status" value="1"/>
</dbReference>
<evidence type="ECO:0000256" key="7">
    <source>
        <dbReference type="ARBA" id="ARBA00023053"/>
    </source>
</evidence>
<evidence type="ECO:0000256" key="10">
    <source>
        <dbReference type="ARBA" id="ARBA00023180"/>
    </source>
</evidence>
<evidence type="ECO:0000256" key="2">
    <source>
        <dbReference type="ARBA" id="ARBA00007193"/>
    </source>
</evidence>
<evidence type="ECO:0000256" key="3">
    <source>
        <dbReference type="ARBA" id="ARBA00022448"/>
    </source>
</evidence>
<name>A0ABD6E540_9BILA</name>
<keyword evidence="16" id="KW-1185">Reference proteome</keyword>
<sequence length="710" mass="82008">MMCSCYVWQTEILDFFYAFDPFFYAKKHRIELFDSKMLLHYILKSSIANEETPQLSLFSLYTKSVRSHTTERRRDISMFKSFILKTWIASRLHAASNEFMHFIGTTKMHGCCRLCSDKSYAKLFWLIVMTVSAFIFVLVVVNITEQYLHSNVITKMDIVYDYPELPFVTICSYNNIRRSRLNELKQMHGFSDDLLNYLLHTFAPIEAFVQTVSKKEMDYGQILLDEYKKRHPGFSIYKFVMLSSDNCEELFVECSYAGKSVDCCDPKYTSPVMTDLGRCYEINLRALSQQVSSQYSFGSTEGLKMVLDFHADDQIGYGNTNGSKIRKPFSSIFEPGFRIYTNGECDVPFLQSGIIALSPDRKISVALKPIKNNFVKKSAGGICSDHWPEKYRHAKTSYSQTACQAICIASFFMELCGCSPFEFDIFGDLPACEPKRFYDCMNARNTANDSGLGLQPLMPSCVHCLPQCNRWSYFHQNIYTVDFTSSEFQYLQNFNKNFVPSYVRSNIAMAHVFFEARQYLIYSQLQASHWTTLLSNIAGNSGLFLGATLLTLFEVGVFLFKTIWIFLWPNRTEYMAEKIIAEDLRRYRIEELIRETSLRQQEKMYQQNNERKTSQVLEAPDSKIVIFAQAWKSAEDLTKPRAEPTHKPSNESLRKASNCTMRFEITPIQAKTILDAHHPSNETIWLSMKGNKLVVPLTEKCGRRRSISVI</sequence>
<evidence type="ECO:0000256" key="1">
    <source>
        <dbReference type="ARBA" id="ARBA00004141"/>
    </source>
</evidence>
<dbReference type="PRINTS" id="PR01078">
    <property type="entry name" value="AMINACHANNEL"/>
</dbReference>
<dbReference type="PANTHER" id="PTHR11690:SF222">
    <property type="entry name" value="AMILORIDE-SENSITIVE SODIUM CHANNEL SUBUNIT GAMMA"/>
    <property type="match status" value="1"/>
</dbReference>
<dbReference type="Proteomes" id="UP001608902">
    <property type="component" value="Unassembled WGS sequence"/>
</dbReference>
<keyword evidence="5 13" id="KW-0812">Transmembrane</keyword>
<comment type="similarity">
    <text evidence="2 13">Belongs to the amiloride-sensitive sodium channel (TC 1.A.6) family.</text>
</comment>
<feature type="transmembrane region" description="Helical" evidence="14">
    <location>
        <begin position="543"/>
        <end position="568"/>
    </location>
</feature>
<keyword evidence="3 13" id="KW-0813">Transport</keyword>
<keyword evidence="6 14" id="KW-1133">Transmembrane helix</keyword>
<comment type="subcellular location">
    <subcellularLocation>
        <location evidence="1">Membrane</location>
        <topology evidence="1">Multi-pass membrane protein</topology>
    </subcellularLocation>
</comment>
<keyword evidence="9 14" id="KW-0472">Membrane</keyword>
<evidence type="ECO:0000256" key="13">
    <source>
        <dbReference type="RuleBase" id="RU000679"/>
    </source>
</evidence>
<evidence type="ECO:0000256" key="5">
    <source>
        <dbReference type="ARBA" id="ARBA00022692"/>
    </source>
</evidence>
<dbReference type="Gene3D" id="1.10.287.770">
    <property type="entry name" value="YojJ-like"/>
    <property type="match status" value="1"/>
</dbReference>
<evidence type="ECO:0000256" key="6">
    <source>
        <dbReference type="ARBA" id="ARBA00022989"/>
    </source>
</evidence>
<evidence type="ECO:0000256" key="11">
    <source>
        <dbReference type="ARBA" id="ARBA00023201"/>
    </source>
</evidence>
<keyword evidence="7" id="KW-0915">Sodium</keyword>
<dbReference type="Gene3D" id="2.60.470.10">
    <property type="entry name" value="Acid-sensing ion channels like domains"/>
    <property type="match status" value="1"/>
</dbReference>
<evidence type="ECO:0000256" key="14">
    <source>
        <dbReference type="SAM" id="Phobius"/>
    </source>
</evidence>
<evidence type="ECO:0000256" key="9">
    <source>
        <dbReference type="ARBA" id="ARBA00023136"/>
    </source>
</evidence>
<keyword evidence="11 13" id="KW-0739">Sodium transport</keyword>
<evidence type="ECO:0000313" key="15">
    <source>
        <dbReference type="EMBL" id="MFH4974176.1"/>
    </source>
</evidence>
<dbReference type="GO" id="GO:0016020">
    <property type="term" value="C:membrane"/>
    <property type="evidence" value="ECO:0007669"/>
    <property type="project" value="UniProtKB-SubCell"/>
</dbReference>
<keyword evidence="8 13" id="KW-0406">Ion transport</keyword>
<proteinExistence type="inferred from homology"/>
<evidence type="ECO:0000256" key="12">
    <source>
        <dbReference type="ARBA" id="ARBA00023303"/>
    </source>
</evidence>